<evidence type="ECO:0000313" key="2">
    <source>
        <dbReference type="Proteomes" id="UP000049472"/>
    </source>
</evidence>
<sequence>MDAEVTLFSKPEELIAWADTFDILLNPSIEDAEILLNYMEGHDYAIGIDSDGKMYRQDVAEENGEIEPYPIDDVIDTVCEWNYELILDADAHRNDPKDFKDYSEFQDKYDSLKADEKRLDRLFEKTCYAKEIDEMAAALVESFISHLSSRDDLEKAAVTVAEGIKDYSTGKRGR</sequence>
<dbReference type="RefSeq" id="WP_015516973.1">
    <property type="nucleotide sequence ID" value="NZ_CVRQ01000058.1"/>
</dbReference>
<name>A0A0M6WZU4_9FIRM</name>
<reference evidence="2" key="1">
    <citation type="submission" date="2015-05" db="EMBL/GenBank/DDBJ databases">
        <authorList>
            <consortium name="Pathogen Informatics"/>
        </authorList>
    </citation>
    <scope>NUCLEOTIDE SEQUENCE [LARGE SCALE GENOMIC DNA]</scope>
    <source>
        <strain evidence="2">T1-815</strain>
    </source>
</reference>
<dbReference type="AlphaFoldDB" id="A0A0M6WZU4"/>
<organism evidence="1 2">
    <name type="scientific">Agathobacter rectalis</name>
    <dbReference type="NCBI Taxonomy" id="39491"/>
    <lineage>
        <taxon>Bacteria</taxon>
        <taxon>Bacillati</taxon>
        <taxon>Bacillota</taxon>
        <taxon>Clostridia</taxon>
        <taxon>Lachnospirales</taxon>
        <taxon>Lachnospiraceae</taxon>
        <taxon>Agathobacter</taxon>
    </lineage>
</organism>
<proteinExistence type="predicted"/>
<protein>
    <recommendedName>
        <fullName evidence="3">Multidrug transporter</fullName>
    </recommendedName>
</protein>
<accession>A0A0M6WZU4</accession>
<dbReference type="Proteomes" id="UP000049472">
    <property type="component" value="Unassembled WGS sequence"/>
</dbReference>
<gene>
    <name evidence="1" type="ORF">T1815_01141</name>
</gene>
<keyword evidence="2" id="KW-1185">Reference proteome</keyword>
<evidence type="ECO:0008006" key="3">
    <source>
        <dbReference type="Google" id="ProtNLM"/>
    </source>
</evidence>
<evidence type="ECO:0000313" key="1">
    <source>
        <dbReference type="EMBL" id="CRL42207.1"/>
    </source>
</evidence>
<dbReference type="EMBL" id="CVRQ01000058">
    <property type="protein sequence ID" value="CRL42207.1"/>
    <property type="molecule type" value="Genomic_DNA"/>
</dbReference>